<evidence type="ECO:0000313" key="6">
    <source>
        <dbReference type="EMBL" id="CBY39761.1"/>
    </source>
</evidence>
<dbReference type="SMART" id="SM00179">
    <property type="entry name" value="EGF_CA"/>
    <property type="match status" value="1"/>
</dbReference>
<keyword evidence="3" id="KW-0732">Signal</keyword>
<dbReference type="PANTHER" id="PTHR22923">
    <property type="entry name" value="CEREBELLIN-RELATED"/>
    <property type="match status" value="1"/>
</dbReference>
<dbReference type="CDD" id="cd00054">
    <property type="entry name" value="EGF_CA"/>
    <property type="match status" value="1"/>
</dbReference>
<dbReference type="PROSITE" id="PS50871">
    <property type="entry name" value="C1Q"/>
    <property type="match status" value="1"/>
</dbReference>
<dbReference type="PANTHER" id="PTHR22923:SF116">
    <property type="entry name" value="C1Q DOMAIN-CONTAINING PROTEIN"/>
    <property type="match status" value="1"/>
</dbReference>
<dbReference type="InterPro" id="IPR000152">
    <property type="entry name" value="EGF-type_Asp/Asn_hydroxyl_site"/>
</dbReference>
<dbReference type="PROSITE" id="PS01187">
    <property type="entry name" value="EGF_CA"/>
    <property type="match status" value="1"/>
</dbReference>
<dbReference type="InterPro" id="IPR018097">
    <property type="entry name" value="EGF_Ca-bd_CS"/>
</dbReference>
<reference evidence="6" key="1">
    <citation type="journal article" date="2010" name="Science">
        <title>Plasticity of animal genome architecture unmasked by rapid evolution of a pelagic tunicate.</title>
        <authorList>
            <person name="Denoeud F."/>
            <person name="Henriet S."/>
            <person name="Mungpakdee S."/>
            <person name="Aury J.M."/>
            <person name="Da Silva C."/>
            <person name="Brinkmann H."/>
            <person name="Mikhaleva J."/>
            <person name="Olsen L.C."/>
            <person name="Jubin C."/>
            <person name="Canestro C."/>
            <person name="Bouquet J.M."/>
            <person name="Danks G."/>
            <person name="Poulain J."/>
            <person name="Campsteijn C."/>
            <person name="Adamski M."/>
            <person name="Cross I."/>
            <person name="Yadetie F."/>
            <person name="Muffato M."/>
            <person name="Louis A."/>
            <person name="Butcher S."/>
            <person name="Tsagkogeorga G."/>
            <person name="Konrad A."/>
            <person name="Singh S."/>
            <person name="Jensen M.F."/>
            <person name="Cong E.H."/>
            <person name="Eikeseth-Otteraa H."/>
            <person name="Noel B."/>
            <person name="Anthouard V."/>
            <person name="Porcel B.M."/>
            <person name="Kachouri-Lafond R."/>
            <person name="Nishino A."/>
            <person name="Ugolini M."/>
            <person name="Chourrout P."/>
            <person name="Nishida H."/>
            <person name="Aasland R."/>
            <person name="Huzurbazar S."/>
            <person name="Westhof E."/>
            <person name="Delsuc F."/>
            <person name="Lehrach H."/>
            <person name="Reinhardt R."/>
            <person name="Weissenbach J."/>
            <person name="Roy S.W."/>
            <person name="Artiguenave F."/>
            <person name="Postlethwait J.H."/>
            <person name="Manak J.R."/>
            <person name="Thompson E.M."/>
            <person name="Jaillon O."/>
            <person name="Du Pasquier L."/>
            <person name="Boudinot P."/>
            <person name="Liberles D.A."/>
            <person name="Volff J.N."/>
            <person name="Philippe H."/>
            <person name="Lenhard B."/>
            <person name="Roest Crollius H."/>
            <person name="Wincker P."/>
            <person name="Chourrout D."/>
        </authorList>
    </citation>
    <scope>NUCLEOTIDE SEQUENCE [LARGE SCALE GENOMIC DNA]</scope>
</reference>
<evidence type="ECO:0000256" key="3">
    <source>
        <dbReference type="ARBA" id="ARBA00022729"/>
    </source>
</evidence>
<gene>
    <name evidence="6" type="ORF">GSOID_T00020348001</name>
</gene>
<dbReference type="InterPro" id="IPR050822">
    <property type="entry name" value="Cerebellin_Synaptic_Org"/>
</dbReference>
<name>E4YWC6_OIKDI</name>
<dbReference type="InterPro" id="IPR001881">
    <property type="entry name" value="EGF-like_Ca-bd_dom"/>
</dbReference>
<dbReference type="InterPro" id="IPR008983">
    <property type="entry name" value="Tumour_necrosis_fac-like_dom"/>
</dbReference>
<evidence type="ECO:0000256" key="2">
    <source>
        <dbReference type="ARBA" id="ARBA00022525"/>
    </source>
</evidence>
<proteinExistence type="predicted"/>
<dbReference type="GO" id="GO:0005509">
    <property type="term" value="F:calcium ion binding"/>
    <property type="evidence" value="ECO:0007669"/>
    <property type="project" value="InterPro"/>
</dbReference>
<dbReference type="GO" id="GO:0005576">
    <property type="term" value="C:extracellular region"/>
    <property type="evidence" value="ECO:0007669"/>
    <property type="project" value="UniProtKB-SubCell"/>
</dbReference>
<dbReference type="EMBL" id="FN655643">
    <property type="protein sequence ID" value="CBY39761.1"/>
    <property type="molecule type" value="Genomic_DNA"/>
</dbReference>
<dbReference type="Pfam" id="PF00386">
    <property type="entry name" value="C1q"/>
    <property type="match status" value="1"/>
</dbReference>
<organism evidence="6">
    <name type="scientific">Oikopleura dioica</name>
    <name type="common">Tunicate</name>
    <dbReference type="NCBI Taxonomy" id="34765"/>
    <lineage>
        <taxon>Eukaryota</taxon>
        <taxon>Metazoa</taxon>
        <taxon>Chordata</taxon>
        <taxon>Tunicata</taxon>
        <taxon>Appendicularia</taxon>
        <taxon>Copelata</taxon>
        <taxon>Oikopleuridae</taxon>
        <taxon>Oikopleura</taxon>
    </lineage>
</organism>
<dbReference type="SUPFAM" id="SSF49842">
    <property type="entry name" value="TNF-like"/>
    <property type="match status" value="1"/>
</dbReference>
<dbReference type="Proteomes" id="UP000011014">
    <property type="component" value="Unassembled WGS sequence"/>
</dbReference>
<evidence type="ECO:0000256" key="4">
    <source>
        <dbReference type="ARBA" id="ARBA00023157"/>
    </source>
</evidence>
<dbReference type="PROSITE" id="PS00010">
    <property type="entry name" value="ASX_HYDROXYL"/>
    <property type="match status" value="1"/>
</dbReference>
<dbReference type="Gene3D" id="2.60.120.40">
    <property type="match status" value="1"/>
</dbReference>
<protein>
    <recommendedName>
        <fullName evidence="5">C1q domain-containing protein</fullName>
    </recommendedName>
</protein>
<comment type="subcellular location">
    <subcellularLocation>
        <location evidence="1">Secreted</location>
    </subcellularLocation>
</comment>
<keyword evidence="4" id="KW-1015">Disulfide bond</keyword>
<dbReference type="Gene3D" id="2.10.25.10">
    <property type="entry name" value="Laminin"/>
    <property type="match status" value="1"/>
</dbReference>
<keyword evidence="2" id="KW-0964">Secreted</keyword>
<dbReference type="SMART" id="SM00110">
    <property type="entry name" value="C1Q"/>
    <property type="match status" value="1"/>
</dbReference>
<dbReference type="SUPFAM" id="SSF57196">
    <property type="entry name" value="EGF/Laminin"/>
    <property type="match status" value="1"/>
</dbReference>
<accession>E4YWC6</accession>
<feature type="domain" description="C1q" evidence="5">
    <location>
        <begin position="545"/>
        <end position="689"/>
    </location>
</feature>
<dbReference type="InterPro" id="IPR001073">
    <property type="entry name" value="C1q_dom"/>
</dbReference>
<evidence type="ECO:0000259" key="5">
    <source>
        <dbReference type="PROSITE" id="PS50871"/>
    </source>
</evidence>
<evidence type="ECO:0000256" key="1">
    <source>
        <dbReference type="ARBA" id="ARBA00004613"/>
    </source>
</evidence>
<sequence>MKVLASLLPFLAQNRADEALENEQEINEDCVMMIDVVSGEKLCVKNPEMGLGDLFRGKRKQAKGKGNNVETADASESETSIFGHFSNQEIEPEADRTLDPSRQWCQYLEVSETAKFRYLEPCVSRSNLLLATFCWVFWVGPQTNFEFSVALNITTPKYTGANHGLAADDIYEGLPCAGDLRTIVATSEHRQSMFPGDVLAYQKKFIGVGNKDAELPEEGAKQTLASGCHNSMPINIVAPSEAYITVMYDGASQDAIFSSGNWTISYELDRNECSQHEFDGCIGNSDCINFIGSYTCQCTEPYIPFPTNGMPQACLNPQAFNTLALFNDLIEEAERRIDALEVGWAEALDFFNKTDVETNALLQQSMDDLTSQEAYLYDYRMNITSLVDQGDSEVANRTKILDDLEERIVIITDNFASSVDYFIESFQQEFQKDKMKTDLANDVNMQTYNAYLGIVVEKSNQFQATYNSKMATIDTLTAQIQQDSAQSRFYARNDHDAIVAGYESEIALQKTSAVNELADAVNLISPVQADLELAEAHSLARLGYFEGLRESFFAWRNAAEIPNPNGKVVQFNNIVTNTGGNFAASGREFSAPFTGEYFFTLTAQHDHAQPFQLTVYVNGIPSTTPGGSPLEINLNSFARPSNDLLQTSGVLKLNAEDKVAVRLHENSLPETGIGTISFSGFLIDTAYSFTTALEEPAFGRLYGAGRSFGFNKPLSKKIKTSGFRLDFAFGK</sequence>
<dbReference type="AlphaFoldDB" id="E4YWC6"/>